<sequence>MTFECIATILCESEITDMTFDPTGQFMVVASMDGVANMYNTETQVNMAKLDGHEKEITKVMFNPQGNKLLTSSADMTVRLWNVENTECVQVAKMAHVLSGSRYHSSMKGQL</sequence>
<dbReference type="InterPro" id="IPR001680">
    <property type="entry name" value="WD40_rpt"/>
</dbReference>
<dbReference type="PROSITE" id="PS00678">
    <property type="entry name" value="WD_REPEATS_1"/>
    <property type="match status" value="1"/>
</dbReference>
<dbReference type="Gene3D" id="2.130.10.10">
    <property type="entry name" value="YVTN repeat-like/Quinoprotein amine dehydrogenase"/>
    <property type="match status" value="1"/>
</dbReference>
<accession>A0ABM0MLE1</accession>
<keyword evidence="4" id="KW-1185">Reference proteome</keyword>
<dbReference type="Pfam" id="PF00400">
    <property type="entry name" value="WD40"/>
    <property type="match status" value="2"/>
</dbReference>
<dbReference type="PROSITE" id="PS50082">
    <property type="entry name" value="WD_REPEATS_2"/>
    <property type="match status" value="1"/>
</dbReference>
<dbReference type="Proteomes" id="UP000694865">
    <property type="component" value="Unplaced"/>
</dbReference>
<reference evidence="5" key="1">
    <citation type="submission" date="2025-08" db="UniProtKB">
        <authorList>
            <consortium name="RefSeq"/>
        </authorList>
    </citation>
    <scope>IDENTIFICATION</scope>
    <source>
        <tissue evidence="5">Testes</tissue>
    </source>
</reference>
<protein>
    <submittedName>
        <fullName evidence="5">Dynein assembly factor with WDR repeat domains 1-like isoform X2</fullName>
    </submittedName>
</protein>
<evidence type="ECO:0000256" key="1">
    <source>
        <dbReference type="ARBA" id="ARBA00022574"/>
    </source>
</evidence>
<evidence type="ECO:0000256" key="3">
    <source>
        <dbReference type="PROSITE-ProRule" id="PRU00221"/>
    </source>
</evidence>
<dbReference type="PANTHER" id="PTHR19848:SF8">
    <property type="entry name" value="F-BOX AND WD REPEAT DOMAIN CONTAINING 7"/>
    <property type="match status" value="1"/>
</dbReference>
<dbReference type="SUPFAM" id="SSF50978">
    <property type="entry name" value="WD40 repeat-like"/>
    <property type="match status" value="1"/>
</dbReference>
<dbReference type="InterPro" id="IPR036322">
    <property type="entry name" value="WD40_repeat_dom_sf"/>
</dbReference>
<organism evidence="4 5">
    <name type="scientific">Saccoglossus kowalevskii</name>
    <name type="common">Acorn worm</name>
    <dbReference type="NCBI Taxonomy" id="10224"/>
    <lineage>
        <taxon>Eukaryota</taxon>
        <taxon>Metazoa</taxon>
        <taxon>Hemichordata</taxon>
        <taxon>Enteropneusta</taxon>
        <taxon>Harrimaniidae</taxon>
        <taxon>Saccoglossus</taxon>
    </lineage>
</organism>
<dbReference type="SMART" id="SM00320">
    <property type="entry name" value="WD40"/>
    <property type="match status" value="2"/>
</dbReference>
<dbReference type="PANTHER" id="PTHR19848">
    <property type="entry name" value="WD40 REPEAT PROTEIN"/>
    <property type="match status" value="1"/>
</dbReference>
<dbReference type="PROSITE" id="PS50294">
    <property type="entry name" value="WD_REPEATS_REGION"/>
    <property type="match status" value="1"/>
</dbReference>
<dbReference type="GeneID" id="102809773"/>
<dbReference type="InterPro" id="IPR015943">
    <property type="entry name" value="WD40/YVTN_repeat-like_dom_sf"/>
</dbReference>
<dbReference type="RefSeq" id="XP_006820832.1">
    <property type="nucleotide sequence ID" value="XM_006820769.1"/>
</dbReference>
<proteinExistence type="predicted"/>
<name>A0ABM0MLE1_SACKO</name>
<gene>
    <name evidence="5" type="primary">LOC102809773</name>
</gene>
<evidence type="ECO:0000313" key="4">
    <source>
        <dbReference type="Proteomes" id="UP000694865"/>
    </source>
</evidence>
<feature type="repeat" description="WD" evidence="3">
    <location>
        <begin position="50"/>
        <end position="91"/>
    </location>
</feature>
<evidence type="ECO:0000313" key="5">
    <source>
        <dbReference type="RefSeq" id="XP_006820832.1"/>
    </source>
</evidence>
<keyword evidence="1 3" id="KW-0853">WD repeat</keyword>
<keyword evidence="2" id="KW-0677">Repeat</keyword>
<evidence type="ECO:0000256" key="2">
    <source>
        <dbReference type="ARBA" id="ARBA00022737"/>
    </source>
</evidence>
<dbReference type="InterPro" id="IPR019775">
    <property type="entry name" value="WD40_repeat_CS"/>
</dbReference>